<dbReference type="Proteomes" id="UP001165960">
    <property type="component" value="Unassembled WGS sequence"/>
</dbReference>
<protein>
    <submittedName>
        <fullName evidence="1">Uncharacterized protein</fullName>
    </submittedName>
</protein>
<dbReference type="EMBL" id="QTSX02004461">
    <property type="protein sequence ID" value="KAJ9064508.1"/>
    <property type="molecule type" value="Genomic_DNA"/>
</dbReference>
<evidence type="ECO:0000313" key="1">
    <source>
        <dbReference type="EMBL" id="KAJ9064508.1"/>
    </source>
</evidence>
<comment type="caution">
    <text evidence="1">The sequence shown here is derived from an EMBL/GenBank/DDBJ whole genome shotgun (WGS) entry which is preliminary data.</text>
</comment>
<gene>
    <name evidence="1" type="ORF">DSO57_1029881</name>
</gene>
<evidence type="ECO:0000313" key="2">
    <source>
        <dbReference type="Proteomes" id="UP001165960"/>
    </source>
</evidence>
<keyword evidence="2" id="KW-1185">Reference proteome</keyword>
<reference evidence="1" key="1">
    <citation type="submission" date="2022-04" db="EMBL/GenBank/DDBJ databases">
        <title>Genome of the entomopathogenic fungus Entomophthora muscae.</title>
        <authorList>
            <person name="Elya C."/>
            <person name="Lovett B.R."/>
            <person name="Lee E."/>
            <person name="Macias A.M."/>
            <person name="Hajek A.E."/>
            <person name="De Bivort B.L."/>
            <person name="Kasson M.T."/>
            <person name="De Fine Licht H.H."/>
            <person name="Stajich J.E."/>
        </authorList>
    </citation>
    <scope>NUCLEOTIDE SEQUENCE</scope>
    <source>
        <strain evidence="1">Berkeley</strain>
    </source>
</reference>
<organism evidence="1 2">
    <name type="scientific">Entomophthora muscae</name>
    <dbReference type="NCBI Taxonomy" id="34485"/>
    <lineage>
        <taxon>Eukaryota</taxon>
        <taxon>Fungi</taxon>
        <taxon>Fungi incertae sedis</taxon>
        <taxon>Zoopagomycota</taxon>
        <taxon>Entomophthoromycotina</taxon>
        <taxon>Entomophthoromycetes</taxon>
        <taxon>Entomophthorales</taxon>
        <taxon>Entomophthoraceae</taxon>
        <taxon>Entomophthora</taxon>
    </lineage>
</organism>
<name>A0ACC2SQ85_9FUNG</name>
<accession>A0ACC2SQ85</accession>
<proteinExistence type="predicted"/>
<sequence>MTPRYTDPDYELSRLLSPKINGLASIIMLKLYSENLTVNFVNSGVPRTGTKLGTSTVYTSVLNYQLLVVIGFSQSVMNDISILVLKTWESNPGSKKKPCYDQDRQEPARLPVGPNPGLPEISCPNQKEQKPANLPSVKTEGLKSALETPELNPDSPKATRVTQNGWEPANLLSCIPKLSKYSETCQTLEDNSPNGHQISINFMPP</sequence>